<dbReference type="CDD" id="cd11701">
    <property type="entry name" value="DHR2_DOCK8"/>
    <property type="match status" value="1"/>
</dbReference>
<dbReference type="InterPro" id="IPR046769">
    <property type="entry name" value="DOCKER_Lobe_A"/>
</dbReference>
<dbReference type="Pfam" id="PF11878">
    <property type="entry name" value="DOCK_C-D_N"/>
    <property type="match status" value="1"/>
</dbReference>
<dbReference type="FunFam" id="1.25.40.410:FF:000002">
    <property type="entry name" value="Dedicator of cytokinesis protein 7"/>
    <property type="match status" value="1"/>
</dbReference>
<dbReference type="InterPro" id="IPR043162">
    <property type="entry name" value="DOCK_C_lobe_C"/>
</dbReference>
<evidence type="ECO:0000259" key="7">
    <source>
        <dbReference type="PROSITE" id="PS51651"/>
    </source>
</evidence>
<keyword evidence="4" id="KW-0175">Coiled coil</keyword>
<dbReference type="Ensembl" id="ENSCCRT00010053806.1">
    <property type="protein sequence ID" value="ENSCCRP00010049070.1"/>
    <property type="gene ID" value="ENSCCRG00010012313.1"/>
</dbReference>
<evidence type="ECO:0000313" key="9">
    <source>
        <dbReference type="Proteomes" id="UP000694427"/>
    </source>
</evidence>
<dbReference type="GO" id="GO:2000406">
    <property type="term" value="P:positive regulation of T cell migration"/>
    <property type="evidence" value="ECO:0007669"/>
    <property type="project" value="TreeGrafter"/>
</dbReference>
<feature type="domain" description="C2 DOCK-type" evidence="6">
    <location>
        <begin position="497"/>
        <end position="668"/>
    </location>
</feature>
<dbReference type="Pfam" id="PF06920">
    <property type="entry name" value="DHR-2_Lobe_A"/>
    <property type="match status" value="1"/>
</dbReference>
<evidence type="ECO:0000256" key="2">
    <source>
        <dbReference type="ARBA" id="ARBA00022658"/>
    </source>
</evidence>
<dbReference type="PANTHER" id="PTHR23317">
    <property type="entry name" value="DEDICATOR OF CYTOKINESIS DOCK"/>
    <property type="match status" value="1"/>
</dbReference>
<dbReference type="InterPro" id="IPR026791">
    <property type="entry name" value="DOCK"/>
</dbReference>
<evidence type="ECO:0000256" key="4">
    <source>
        <dbReference type="SAM" id="Coils"/>
    </source>
</evidence>
<organism evidence="8 9">
    <name type="scientific">Cyprinus carpio</name>
    <name type="common">Common carp</name>
    <dbReference type="NCBI Taxonomy" id="7962"/>
    <lineage>
        <taxon>Eukaryota</taxon>
        <taxon>Metazoa</taxon>
        <taxon>Chordata</taxon>
        <taxon>Craniata</taxon>
        <taxon>Vertebrata</taxon>
        <taxon>Euteleostomi</taxon>
        <taxon>Actinopterygii</taxon>
        <taxon>Neopterygii</taxon>
        <taxon>Teleostei</taxon>
        <taxon>Ostariophysi</taxon>
        <taxon>Cypriniformes</taxon>
        <taxon>Cyprinidae</taxon>
        <taxon>Cyprininae</taxon>
        <taxon>Cyprinus</taxon>
    </lineage>
</organism>
<proteinExistence type="inferred from homology"/>
<dbReference type="InterPro" id="IPR035892">
    <property type="entry name" value="C2_domain_sf"/>
</dbReference>
<keyword evidence="1" id="KW-0597">Phosphoprotein</keyword>
<dbReference type="InterPro" id="IPR046770">
    <property type="entry name" value="DOCKER_Lobe_B"/>
</dbReference>
<gene>
    <name evidence="8" type="primary">LOC109099436</name>
</gene>
<dbReference type="GO" id="GO:1903905">
    <property type="term" value="P:positive regulation of establishment of T cell polarity"/>
    <property type="evidence" value="ECO:0007669"/>
    <property type="project" value="TreeGrafter"/>
</dbReference>
<reference evidence="8" key="1">
    <citation type="submission" date="2025-08" db="UniProtKB">
        <authorList>
            <consortium name="Ensembl"/>
        </authorList>
    </citation>
    <scope>IDENTIFICATION</scope>
</reference>
<reference evidence="8" key="2">
    <citation type="submission" date="2025-09" db="UniProtKB">
        <authorList>
            <consortium name="Ensembl"/>
        </authorList>
    </citation>
    <scope>IDENTIFICATION</scope>
</reference>
<dbReference type="InterPro" id="IPR021816">
    <property type="entry name" value="DOCK_C/D_N"/>
</dbReference>
<sequence>KSPQAYEAVEPVDLDEFLMSQLRSGDAELMQELGEFPDDDLGVELMERECRTLRPSVPEEGVELDPHVRDCVQSYTQPWLVVSRRSIPRHHFLSLLRAEFEIFRLNIQKRQTFESDVQPDKQEQSPSLAELCDDTARTTLTSSDFNLRALQPDRRVENLLRFSSPEELDRFNLEARSSNRYGELFGLYPPTDEEDAVAIRPIPDCPKEHFGQRILVRCQAIKFDIEIEPLFATMALYDLKEKKKISENFHFDINTDQMKGFLRAHTPHTDASTLARSAIFSISYPSPDIYLVIKIEKVLQQGEIGDCAEPYMVLKESDAAKNREKLEKLKNQAEGFCQRLGRYRMPFAFATVNIMSAINSTLERDTSDTDSKGTMEKKGLPRRNSDRFSMMEDNYILSGFKPALTVYCVCRQEGERLSDEDLFKFLADIKRSSGQRRVKIIPGYLKLEVSPVPETVPGCLSPELIPVKPVSEKNPRPVKEVLEFPSSEVYVPHNIYRNLLYVYPLRLNLTNRLTSARNITVKIQFMSGEDPSCAMPVIFGKSSGPEFLREVYTPVTYHNRSPDFYDEIKICLPARLTEKHHLLLTFYHISCQQKQNQTGSVESLIGYSWLPMLNNDRLQTGQQCLPIILDKLPVNYSLHSPEKLPAQVPPAKWMENHKGLFNLELQAVSSVQTQDSHLERFFTLCHALEGKTMFPIRVGDEKISENMFEHELKLSIISLSSSGLEPLVLFLHQVLDKLFRLIMQPMVIAGQTANLAQIAFESVVSVVNSLHNSQELAKDHQGRNCLLATYLYFVFRLPDTQHEIHTTGGLMAHPESRYSTLTRATATTVGFMLLQSRIRSSSNPDIPAPQSPDDTEVTNILGKVHTHKCNVIPAGNISNTSQSSTGSTRPTNRKLFHEELALQMVVSTGVCREYVYKYAWFFFELLVKSMSQHVSQLDKKAVPRRNRFSDRFKDDITTIVNVVTAEIGNILVKQQKELEQAEKVNISLAFFLYDLMSLMDRGFVFQLVKNYCNQMAAKSVNISTLISMRLEFLRVLCSHEHYLNLSLFFSSPASAPASPSLSTSSQNSSSCSFQDNKIAAMFDLSQDFKQRHYLTGLLLTELSTALDMESEGGRVQQKAISATYSLLCAHDLDQRCSRPEVKAKIAALYLPLVGIIIDSINYLDFTGTALHKSHCKSGGPEEDPDSITPINQSVAMAIAGNPFNTLARNALAGKTTNMLTAETSRNLLMCFLWIIKNADQNLVQRWTVDMPSSQLNRLLELLTICISCFEYRGKQSSDKVSTQALQKSQQAKARLEEALLGGIGARGQMMKRVGGNDRTLGQRENLRWRKDLTQWRQTNDRQDKSKAELDQEAIISGNLATETNLIVLDLLEMIVQAVPLADCKDNVVGGVLRVLLHSLTCNQSSTFLSHCFSTLRALIVKFGELLFEEEAEQCADLCQKVLHYCSSCVDGNRSQACATLYLIMRYSYSSASNFSRVKMQVTMSLASLVGKSSDIHEEHLRRSFRTILAYAEEDTEMQSTQLPSQVDELLRNLNSILSDTVKMKEFQKDPEMLMDLMYRIAKGYQTSPDLRLTWLQNMAEKHSSRKCFTESAMCLVHAAALVAEYLSMLEDHKYLPVGSVTFQNISPNVLEESAVSDDILSPDEDGVCSGRYFTENGLVGLLEQAAELFSNGGLYEAVNEVYKVIVPILEAHRDFRKLTSTHDKLQRAFENIIQKGHKRMFGTYFRVGFYGSKFGDLDEQEFIYKEPGITHLPEISHRLENFYSQCFGDEVLEMIKDSTPVDRKKLNPNKVLLINMTCITFVEPFFDDYEMKDRLTNFEKNFNLRRFMYTTPFTKSGRPRGELNEQYKRKTILTTMHAFPYIKTRINVIQKEEFDLTPIEVAIEDMQKKTRELAEATHREKPDAVMLQMVLQGSVTATVNQGPLEVAQVFLNEIPADPKLFRHHNKLRLCFKEFILRCGEAVEKNKQLITPDQKEYQQEMKKNYNKLRENLRPMLERKIPELYKPIIKPRIENRDSFKRHSLRRTQDENS</sequence>
<dbReference type="PROSITE" id="PS51651">
    <property type="entry name" value="DOCKER"/>
    <property type="match status" value="1"/>
</dbReference>
<evidence type="ECO:0000256" key="1">
    <source>
        <dbReference type="ARBA" id="ARBA00022553"/>
    </source>
</evidence>
<evidence type="ECO:0000256" key="3">
    <source>
        <dbReference type="PROSITE-ProRule" id="PRU00983"/>
    </source>
</evidence>
<feature type="region of interest" description="Disordered" evidence="5">
    <location>
        <begin position="363"/>
        <end position="384"/>
    </location>
</feature>
<dbReference type="CDD" id="cd08696">
    <property type="entry name" value="C2_Dock-C"/>
    <property type="match status" value="1"/>
</dbReference>
<accession>A0A8C1KNG6</accession>
<dbReference type="Pfam" id="PF20421">
    <property type="entry name" value="DHR-2_Lobe_C"/>
    <property type="match status" value="1"/>
</dbReference>
<evidence type="ECO:0000313" key="8">
    <source>
        <dbReference type="Ensembl" id="ENSCCRP00010049070.1"/>
    </source>
</evidence>
<dbReference type="InterPro" id="IPR027357">
    <property type="entry name" value="DOCKER_dom"/>
</dbReference>
<dbReference type="Pfam" id="PF20422">
    <property type="entry name" value="DHR-2_Lobe_B"/>
    <property type="match status" value="1"/>
</dbReference>
<dbReference type="SUPFAM" id="SSF48371">
    <property type="entry name" value="ARM repeat"/>
    <property type="match status" value="1"/>
</dbReference>
<dbReference type="PROSITE" id="PS51650">
    <property type="entry name" value="C2_DOCK"/>
    <property type="match status" value="1"/>
</dbReference>
<dbReference type="GO" id="GO:0005085">
    <property type="term" value="F:guanyl-nucleotide exchange factor activity"/>
    <property type="evidence" value="ECO:0007669"/>
    <property type="project" value="UniProtKB-KW"/>
</dbReference>
<keyword evidence="9" id="KW-1185">Reference proteome</keyword>
<dbReference type="InterPro" id="IPR016024">
    <property type="entry name" value="ARM-type_fold"/>
</dbReference>
<dbReference type="Gene3D" id="1.25.40.410">
    <property type="match status" value="1"/>
</dbReference>
<dbReference type="InterPro" id="IPR046773">
    <property type="entry name" value="DOCKER_Lobe_C"/>
</dbReference>
<dbReference type="InterPro" id="IPR027007">
    <property type="entry name" value="C2_DOCK-type_domain"/>
</dbReference>
<dbReference type="Gene3D" id="1.20.58.740">
    <property type="match status" value="1"/>
</dbReference>
<dbReference type="FunFam" id="1.20.58.740:FF:000002">
    <property type="entry name" value="Dedicator of cytokinesis protein 7"/>
    <property type="match status" value="1"/>
</dbReference>
<feature type="domain" description="DOCKER" evidence="7">
    <location>
        <begin position="1562"/>
        <end position="2000"/>
    </location>
</feature>
<dbReference type="Pfam" id="PF14429">
    <property type="entry name" value="DOCK-C2"/>
    <property type="match status" value="1"/>
</dbReference>
<protein>
    <recommendedName>
        <fullName evidence="10">Dedicator of cytokinesis 8</fullName>
    </recommendedName>
</protein>
<dbReference type="InterPro" id="IPR043161">
    <property type="entry name" value="DOCK_C_lobe_A"/>
</dbReference>
<comment type="similarity">
    <text evidence="3">Belongs to the DOCK family.</text>
</comment>
<keyword evidence="2" id="KW-0344">Guanine-nucleotide releasing factor</keyword>
<dbReference type="InterPro" id="IPR037808">
    <property type="entry name" value="C2_Dock-C"/>
</dbReference>
<dbReference type="Gene3D" id="2.60.40.150">
    <property type="entry name" value="C2 domain"/>
    <property type="match status" value="1"/>
</dbReference>
<evidence type="ECO:0000259" key="6">
    <source>
        <dbReference type="PROSITE" id="PS51650"/>
    </source>
</evidence>
<dbReference type="GO" id="GO:0007264">
    <property type="term" value="P:small GTPase-mediated signal transduction"/>
    <property type="evidence" value="ECO:0007669"/>
    <property type="project" value="InterPro"/>
</dbReference>
<dbReference type="PANTHER" id="PTHR23317:SF74">
    <property type="entry name" value="DEDICATOR OF CYTOKINESIS PROTEIN 8"/>
    <property type="match status" value="1"/>
</dbReference>
<name>A0A8C1KNG6_CYPCA</name>
<dbReference type="Proteomes" id="UP000694427">
    <property type="component" value="Unplaced"/>
</dbReference>
<feature type="coiled-coil region" evidence="4">
    <location>
        <begin position="312"/>
        <end position="339"/>
    </location>
</feature>
<dbReference type="GO" id="GO:0031252">
    <property type="term" value="C:cell leading edge"/>
    <property type="evidence" value="ECO:0007669"/>
    <property type="project" value="TreeGrafter"/>
</dbReference>
<evidence type="ECO:0000256" key="5">
    <source>
        <dbReference type="SAM" id="MobiDB-lite"/>
    </source>
</evidence>
<evidence type="ECO:0008006" key="10">
    <source>
        <dbReference type="Google" id="ProtNLM"/>
    </source>
</evidence>